<dbReference type="InterPro" id="IPR017927">
    <property type="entry name" value="FAD-bd_FR_type"/>
</dbReference>
<feature type="domain" description="FAD-binding FR-type" evidence="2">
    <location>
        <begin position="45"/>
        <end position="172"/>
    </location>
</feature>
<sequence>MTMDTNLAGLRPAGPGALAPVSGVVPDVPAASGRTSQPLQVTKLRHPLKARVLQVRRVARVTPHMLRVTLGGDDLAGFVSASFDDHVKLFFPPEAGGVPAMPVIGERGPVFPDDQPRPQTRDYTPRRYDADALELDIDFVLHGDGTASSWAAQAQAGDYLGVAGPRGSFVIPEGFDWHLLIGDETALPAIARRLAELPAGKRVLAVVETGSPAARMTLDTRADLHMHWVHGGAAAADGIGPLERVVRRLVLPEGDGYVWAAGESSVIRAVREYLVRERGIDKSRIRAASYWRRDGGPGHEVMED</sequence>
<dbReference type="PANTHER" id="PTHR30157:SF0">
    <property type="entry name" value="NADPH-DEPENDENT FERRIC-CHELATE REDUCTASE"/>
    <property type="match status" value="1"/>
</dbReference>
<dbReference type="PROSITE" id="PS51384">
    <property type="entry name" value="FAD_FR"/>
    <property type="match status" value="1"/>
</dbReference>
<dbReference type="InterPro" id="IPR039374">
    <property type="entry name" value="SIP_fam"/>
</dbReference>
<dbReference type="InterPro" id="IPR017938">
    <property type="entry name" value="Riboflavin_synthase-like_b-brl"/>
</dbReference>
<proteinExistence type="inferred from homology"/>
<evidence type="ECO:0000313" key="3">
    <source>
        <dbReference type="EMBL" id="MFC4202961.1"/>
    </source>
</evidence>
<dbReference type="InterPro" id="IPR039261">
    <property type="entry name" value="FNR_nucleotide-bd"/>
</dbReference>
<dbReference type="InterPro" id="IPR007037">
    <property type="entry name" value="SIP_rossman_dom"/>
</dbReference>
<comment type="caution">
    <text evidence="3">The sequence shown here is derived from an EMBL/GenBank/DDBJ whole genome shotgun (WGS) entry which is preliminary data.</text>
</comment>
<accession>A0ABV8P1C1</accession>
<dbReference type="InterPro" id="IPR013113">
    <property type="entry name" value="SIP_FAD-bd"/>
</dbReference>
<dbReference type="CDD" id="cd06193">
    <property type="entry name" value="siderophore_interacting"/>
    <property type="match status" value="1"/>
</dbReference>
<organism evidence="3 4">
    <name type="scientific">Candidimonas humi</name>
    <dbReference type="NCBI Taxonomy" id="683355"/>
    <lineage>
        <taxon>Bacteria</taxon>
        <taxon>Pseudomonadati</taxon>
        <taxon>Pseudomonadota</taxon>
        <taxon>Betaproteobacteria</taxon>
        <taxon>Burkholderiales</taxon>
        <taxon>Alcaligenaceae</taxon>
        <taxon>Candidimonas</taxon>
    </lineage>
</organism>
<evidence type="ECO:0000259" key="2">
    <source>
        <dbReference type="PROSITE" id="PS51384"/>
    </source>
</evidence>
<dbReference type="Gene3D" id="2.40.30.10">
    <property type="entry name" value="Translation factors"/>
    <property type="match status" value="1"/>
</dbReference>
<dbReference type="Pfam" id="PF04954">
    <property type="entry name" value="SIP"/>
    <property type="match status" value="1"/>
</dbReference>
<name>A0ABV8P1C1_9BURK</name>
<dbReference type="Pfam" id="PF08021">
    <property type="entry name" value="FAD_binding_9"/>
    <property type="match status" value="1"/>
</dbReference>
<dbReference type="EMBL" id="JBHSBV010000007">
    <property type="protein sequence ID" value="MFC4202961.1"/>
    <property type="molecule type" value="Genomic_DNA"/>
</dbReference>
<evidence type="ECO:0000256" key="1">
    <source>
        <dbReference type="ARBA" id="ARBA00035644"/>
    </source>
</evidence>
<dbReference type="Proteomes" id="UP001595848">
    <property type="component" value="Unassembled WGS sequence"/>
</dbReference>
<dbReference type="PANTHER" id="PTHR30157">
    <property type="entry name" value="FERRIC REDUCTASE, NADPH-DEPENDENT"/>
    <property type="match status" value="1"/>
</dbReference>
<dbReference type="RefSeq" id="WP_246600694.1">
    <property type="nucleotide sequence ID" value="NZ_JAHTBN010000006.1"/>
</dbReference>
<reference evidence="4" key="1">
    <citation type="journal article" date="2019" name="Int. J. Syst. Evol. Microbiol.">
        <title>The Global Catalogue of Microorganisms (GCM) 10K type strain sequencing project: providing services to taxonomists for standard genome sequencing and annotation.</title>
        <authorList>
            <consortium name="The Broad Institute Genomics Platform"/>
            <consortium name="The Broad Institute Genome Sequencing Center for Infectious Disease"/>
            <person name="Wu L."/>
            <person name="Ma J."/>
        </authorList>
    </citation>
    <scope>NUCLEOTIDE SEQUENCE [LARGE SCALE GENOMIC DNA]</scope>
    <source>
        <strain evidence="4">LMG 24813</strain>
    </source>
</reference>
<comment type="similarity">
    <text evidence="1">Belongs to the SIP oxidoreductase family.</text>
</comment>
<keyword evidence="4" id="KW-1185">Reference proteome</keyword>
<dbReference type="SUPFAM" id="SSF63380">
    <property type="entry name" value="Riboflavin synthase domain-like"/>
    <property type="match status" value="1"/>
</dbReference>
<evidence type="ECO:0000313" key="4">
    <source>
        <dbReference type="Proteomes" id="UP001595848"/>
    </source>
</evidence>
<gene>
    <name evidence="3" type="ORF">ACFOY1_18580</name>
</gene>
<protein>
    <submittedName>
        <fullName evidence="3">Siderophore-interacting protein</fullName>
    </submittedName>
</protein>
<dbReference type="Gene3D" id="3.40.50.80">
    <property type="entry name" value="Nucleotide-binding domain of ferredoxin-NADP reductase (FNR) module"/>
    <property type="match status" value="1"/>
</dbReference>